<dbReference type="InterPro" id="IPR000504">
    <property type="entry name" value="RRM_dom"/>
</dbReference>
<keyword evidence="4" id="KW-0507">mRNA processing</keyword>
<keyword evidence="5" id="KW-0677">Repeat</keyword>
<feature type="region of interest" description="Disordered" evidence="11">
    <location>
        <begin position="189"/>
        <end position="223"/>
    </location>
</feature>
<keyword evidence="10" id="KW-0175">Coiled coil</keyword>
<evidence type="ECO:0000256" key="1">
    <source>
        <dbReference type="ARBA" id="ARBA00004123"/>
    </source>
</evidence>
<feature type="domain" description="RRM" evidence="12">
    <location>
        <begin position="878"/>
        <end position="946"/>
    </location>
</feature>
<evidence type="ECO:0000256" key="6">
    <source>
        <dbReference type="ARBA" id="ARBA00022884"/>
    </source>
</evidence>
<evidence type="ECO:0000256" key="4">
    <source>
        <dbReference type="ARBA" id="ARBA00022664"/>
    </source>
</evidence>
<evidence type="ECO:0000256" key="2">
    <source>
        <dbReference type="ARBA" id="ARBA00008033"/>
    </source>
</evidence>
<evidence type="ECO:0000256" key="11">
    <source>
        <dbReference type="SAM" id="MobiDB-lite"/>
    </source>
</evidence>
<dbReference type="Gene3D" id="3.30.70.330">
    <property type="match status" value="8"/>
</dbReference>
<dbReference type="InterPro" id="IPR035979">
    <property type="entry name" value="RBD_domain_sf"/>
</dbReference>
<dbReference type="PANTHER" id="PTHR15217">
    <property type="entry name" value="WILMS' TUMOR 1-ASSOCIATING PROTEIN"/>
    <property type="match status" value="1"/>
</dbReference>
<feature type="compositionally biased region" description="Basic and acidic residues" evidence="11">
    <location>
        <begin position="1422"/>
        <end position="1432"/>
    </location>
</feature>
<dbReference type="GO" id="GO:0006397">
    <property type="term" value="P:mRNA processing"/>
    <property type="evidence" value="ECO:0007669"/>
    <property type="project" value="UniProtKB-KW"/>
</dbReference>
<keyword evidence="7" id="KW-0508">mRNA splicing</keyword>
<comment type="similarity">
    <text evidence="2">Belongs to the RRM MRD1 family.</text>
</comment>
<keyword evidence="8" id="KW-0539">Nucleus</keyword>
<name>A0A7R9CXW9_TIMPO</name>
<evidence type="ECO:0000256" key="5">
    <source>
        <dbReference type="ARBA" id="ARBA00022737"/>
    </source>
</evidence>
<dbReference type="GO" id="GO:0016556">
    <property type="term" value="P:mRNA modification"/>
    <property type="evidence" value="ECO:0007669"/>
    <property type="project" value="InterPro"/>
</dbReference>
<gene>
    <name evidence="13" type="ORF">TPSB3V08_LOCUS4112</name>
</gene>
<dbReference type="FunFam" id="3.30.70.330:FF:000277">
    <property type="entry name" value="RNA binding motif protein 19"/>
    <property type="match status" value="1"/>
</dbReference>
<dbReference type="GO" id="GO:0005634">
    <property type="term" value="C:nucleus"/>
    <property type="evidence" value="ECO:0007669"/>
    <property type="project" value="UniProtKB-SubCell"/>
</dbReference>
<feature type="region of interest" description="Disordered" evidence="11">
    <location>
        <begin position="765"/>
        <end position="801"/>
    </location>
</feature>
<dbReference type="PANTHER" id="PTHR15217:SF0">
    <property type="entry name" value="PRE-MRNA-SPLICING REGULATOR WTAP"/>
    <property type="match status" value="1"/>
</dbReference>
<accession>A0A7R9CXW9</accession>
<feature type="domain" description="RRM" evidence="12">
    <location>
        <begin position="801"/>
        <end position="884"/>
    </location>
</feature>
<dbReference type="CDD" id="cd12569">
    <property type="entry name" value="RRM4_RBM19"/>
    <property type="match status" value="1"/>
</dbReference>
<dbReference type="InterPro" id="IPR033757">
    <property type="entry name" value="WTAP"/>
</dbReference>
<dbReference type="InterPro" id="IPR012677">
    <property type="entry name" value="Nucleotide-bd_a/b_plait_sf"/>
</dbReference>
<feature type="compositionally biased region" description="Acidic residues" evidence="11">
    <location>
        <begin position="204"/>
        <end position="214"/>
    </location>
</feature>
<feature type="region of interest" description="Disordered" evidence="11">
    <location>
        <begin position="1282"/>
        <end position="1303"/>
    </location>
</feature>
<reference evidence="13" key="1">
    <citation type="submission" date="2020-11" db="EMBL/GenBank/DDBJ databases">
        <authorList>
            <person name="Tran Van P."/>
        </authorList>
    </citation>
    <scope>NUCLEOTIDE SEQUENCE</scope>
</reference>
<organism evidence="13">
    <name type="scientific">Timema poppense</name>
    <name type="common">Walking stick</name>
    <dbReference type="NCBI Taxonomy" id="170557"/>
    <lineage>
        <taxon>Eukaryota</taxon>
        <taxon>Metazoa</taxon>
        <taxon>Ecdysozoa</taxon>
        <taxon>Arthropoda</taxon>
        <taxon>Hexapoda</taxon>
        <taxon>Insecta</taxon>
        <taxon>Pterygota</taxon>
        <taxon>Neoptera</taxon>
        <taxon>Polyneoptera</taxon>
        <taxon>Phasmatodea</taxon>
        <taxon>Timematodea</taxon>
        <taxon>Timematoidea</taxon>
        <taxon>Timematidae</taxon>
        <taxon>Timema</taxon>
    </lineage>
</organism>
<feature type="region of interest" description="Disordered" evidence="11">
    <location>
        <begin position="348"/>
        <end position="370"/>
    </location>
</feature>
<evidence type="ECO:0000256" key="7">
    <source>
        <dbReference type="ARBA" id="ARBA00023187"/>
    </source>
</evidence>
<dbReference type="GO" id="GO:0000381">
    <property type="term" value="P:regulation of alternative mRNA splicing, via spliceosome"/>
    <property type="evidence" value="ECO:0007669"/>
    <property type="project" value="InterPro"/>
</dbReference>
<keyword evidence="6 9" id="KW-0694">RNA-binding</keyword>
<dbReference type="SUPFAM" id="SSF54928">
    <property type="entry name" value="RNA-binding domain, RBD"/>
    <property type="match status" value="5"/>
</dbReference>
<dbReference type="EMBL" id="OD001914">
    <property type="protein sequence ID" value="CAD7403564.1"/>
    <property type="molecule type" value="Genomic_DNA"/>
</dbReference>
<protein>
    <recommendedName>
        <fullName evidence="12">RRM domain-containing protein</fullName>
    </recommendedName>
</protein>
<feature type="compositionally biased region" description="Basic and acidic residues" evidence="11">
    <location>
        <begin position="352"/>
        <end position="370"/>
    </location>
</feature>
<feature type="region of interest" description="Disordered" evidence="11">
    <location>
        <begin position="1240"/>
        <end position="1265"/>
    </location>
</feature>
<evidence type="ECO:0000256" key="3">
    <source>
        <dbReference type="ARBA" id="ARBA00010313"/>
    </source>
</evidence>
<feature type="region of interest" description="Disordered" evidence="11">
    <location>
        <begin position="124"/>
        <end position="148"/>
    </location>
</feature>
<feature type="compositionally biased region" description="Basic and acidic residues" evidence="11">
    <location>
        <begin position="1439"/>
        <end position="1455"/>
    </location>
</feature>
<dbReference type="InterPro" id="IPR034423">
    <property type="entry name" value="RBM19_RRM5"/>
</dbReference>
<dbReference type="GO" id="GO:0008380">
    <property type="term" value="P:RNA splicing"/>
    <property type="evidence" value="ECO:0007669"/>
    <property type="project" value="UniProtKB-KW"/>
</dbReference>
<evidence type="ECO:0000256" key="10">
    <source>
        <dbReference type="SAM" id="Coils"/>
    </source>
</evidence>
<dbReference type="InterPro" id="IPR034420">
    <property type="entry name" value="RBM19_RRM4"/>
</dbReference>
<feature type="region of interest" description="Disordered" evidence="11">
    <location>
        <begin position="246"/>
        <end position="272"/>
    </location>
</feature>
<feature type="compositionally biased region" description="Polar residues" evidence="11">
    <location>
        <begin position="1"/>
        <end position="11"/>
    </location>
</feature>
<feature type="domain" description="RRM" evidence="12">
    <location>
        <begin position="563"/>
        <end position="635"/>
    </location>
</feature>
<feature type="compositionally biased region" description="Acidic residues" evidence="11">
    <location>
        <begin position="784"/>
        <end position="799"/>
    </location>
</feature>
<comment type="subcellular location">
    <subcellularLocation>
        <location evidence="1">Nucleus</location>
    </subcellularLocation>
</comment>
<feature type="region of interest" description="Disordered" evidence="11">
    <location>
        <begin position="1"/>
        <end position="20"/>
    </location>
</feature>
<evidence type="ECO:0000313" key="13">
    <source>
        <dbReference type="EMBL" id="CAD7403564.1"/>
    </source>
</evidence>
<feature type="compositionally biased region" description="Basic and acidic residues" evidence="11">
    <location>
        <begin position="1338"/>
        <end position="1349"/>
    </location>
</feature>
<evidence type="ECO:0000256" key="9">
    <source>
        <dbReference type="PROSITE-ProRule" id="PRU00176"/>
    </source>
</evidence>
<dbReference type="Pfam" id="PF00076">
    <property type="entry name" value="RRM_1"/>
    <property type="match status" value="5"/>
</dbReference>
<dbReference type="PROSITE" id="PS50102">
    <property type="entry name" value="RRM"/>
    <property type="match status" value="6"/>
</dbReference>
<feature type="compositionally biased region" description="Acidic residues" evidence="11">
    <location>
        <begin position="1377"/>
        <end position="1390"/>
    </location>
</feature>
<feature type="domain" description="RRM" evidence="12">
    <location>
        <begin position="382"/>
        <end position="457"/>
    </location>
</feature>
<dbReference type="CDD" id="cd12318">
    <property type="entry name" value="RRM5_RBM19_like"/>
    <property type="match status" value="1"/>
</dbReference>
<feature type="coiled-coil region" evidence="10">
    <location>
        <begin position="1073"/>
        <end position="1134"/>
    </location>
</feature>
<comment type="similarity">
    <text evidence="3">Belongs to the fl(2)d family.</text>
</comment>
<dbReference type="SMART" id="SM00360">
    <property type="entry name" value="RRM"/>
    <property type="match status" value="6"/>
</dbReference>
<dbReference type="GO" id="GO:0003723">
    <property type="term" value="F:RNA binding"/>
    <property type="evidence" value="ECO:0007669"/>
    <property type="project" value="UniProtKB-UniRule"/>
</dbReference>
<feature type="domain" description="RRM" evidence="12">
    <location>
        <begin position="17"/>
        <end position="100"/>
    </location>
</feature>
<evidence type="ECO:0000256" key="8">
    <source>
        <dbReference type="ARBA" id="ARBA00023242"/>
    </source>
</evidence>
<dbReference type="Pfam" id="PF17098">
    <property type="entry name" value="Wtap"/>
    <property type="match status" value="1"/>
</dbReference>
<evidence type="ECO:0000259" key="12">
    <source>
        <dbReference type="PROSITE" id="PS50102"/>
    </source>
</evidence>
<proteinExistence type="inferred from homology"/>
<feature type="domain" description="RRM" evidence="12">
    <location>
        <begin position="278"/>
        <end position="349"/>
    </location>
</feature>
<feature type="compositionally biased region" description="Basic and acidic residues" evidence="11">
    <location>
        <begin position="124"/>
        <end position="134"/>
    </location>
</feature>
<feature type="region of interest" description="Disordered" evidence="11">
    <location>
        <begin position="1320"/>
        <end position="1503"/>
    </location>
</feature>
<sequence>MENHLGKTTPSLPDRDSNLDLPVLSSRAQHDKHVTSEKIRDIFGEKGIVTDVQLKYTKDGKFRRFGFVGFKTPEDANNAINYFNNNFINASKIQVELCAGLGDPQKSKAWSKYAADSSAFKKIHDPGEKKVNKKEQKKKKSDKNLNNGVEEVLEKHKDDPLFAEFLEAHGKGAKAVWSNNAVVSAEAVDIVERNTSQPDKDSDYNTDDDGDAEEKEGLDSDDKSLAKANISDLDYLKTKIVEPLESSEASLDDEPSSGAKKTPKKPKEKEPKAPVTLFTVKVRGLPYKAKKKDVKQFFHPLKSKTIRFPRKMKGFVYIGFRTEKEMKQALLKNMSFLAGKRILVTQSVSKESSSKSKNEPTVSKWKDQEENLKHEESIAESGRIFVRNLSFTVTEEELTELLRPLAELIMPVDRLSRKAKGFALVTFVIPENASTAYTELDGSVFHGRMLHLLPGKAKQSIEELLEQEGLTYQQKQKLKQKSQAASSHNWNTLFLGQNAVADLIAENYNTTKEQVLDSSGKASVAVRLALGETQIVSQMREFLEESGVRLDAFNQAPKLRSKTTILIKNLPAKTSASEIRELFAKHGELGRVVLPTAGVTAIVEFLEPSEAKNAFTKLAYSKFKHLPLYLEWAPSETFTAPFSKEKPLKKEAKVNSGLMIVEFLEPSEAKNAFTKLAYSKFKHLPLYLEWAPSETFTAPFSKEKPLKKEAKVNSGLMIVEFLEPSEAKNAFTKLAYSKFKHLPLYLEWAPSETFTAPFSKEKPLKKEVSKLNEQPAAGEKATETEADEEATDDDEDPEPDTTLFIKNLNFETREDSVKEHFKKCGPIHYVTVALKKDPKKPGELLSMGYGFIQFKKKASADKALKTLQQSVLEGFSVELKRSNRTLQTFGEIKAVRLPKKMVGTGPHRGFAFVDYLTKHDAKRAFKALCQSTHLYGRRLVLEWATSEEDVDEIRKRTAQHFLDEPPGVKNLRKSTIDPEDIEEDMAEEASTMLGSPGLACHPRRVQLTDQQLEAVTKEDLVKHWKELESYVDFLESNTSVQEGELTSIRELEERARQQHLESVHREKVLVRRLATKEQEMQEYVSQITELKASQAPGATALRSALLDPAVNLLLQRLRQELNSTRARLEETQNELSAWKFTPDSNTGKRLMAKCRLLYQENEDLGRMISSGRLAKLEGELALQKSFSEEVKKSQSELDEFLQELDEDVEGMQSTIYYLQQELRKSKDTVTALQQENILLKTGGEGGNSSAAPDALAPTEDMSEEITASSEVLAPLEDLATSKVPAPSEVSAPSEVLAPSEELAPSELLAPSEIFVPSEVLAPRELSTPTQAPTGAKMWQKEMESEESQKKVLASPTPPEQYAGEDSSDSGELILKLEEEEELEGEADSESAADKDTPLTGEAEPQLSIKHVEDPRVTLSYAEELRMSIKPAEEPQQANSKKEEVSRKRSFPKEEDSSGDDSDNVPLIKKVRRDSEISLHYEDDDEAELITGEPAGSRLSDEQA</sequence>